<proteinExistence type="predicted"/>
<dbReference type="Pfam" id="PF06337">
    <property type="entry name" value="DUSP"/>
    <property type="match status" value="1"/>
</dbReference>
<name>A0A7S4E9Y7_9STRA</name>
<sequence>MASYLYNSLKRIVVGEEDDDPSCLKDPVTMALYEDPLKGLGLKQTAQPWDTRDALRTNCLNLVAQSSLNRRDKPLLPHKYALIAYHLAAKTIKVTKAQDLKRLLDEEPHLFSGRPTDMLQILRPVHCAGVPTNSRVRAGAMLHVIYDDYVLCQDPGDALPHQQYVCKVSYCGRQHFVRRRFSEFKLLHDKLQKELLVVPGFPSADVSYKVGLGDYSARGKALCRYACRVHASLGARGMFSPRLLAFLEIDAARVHIEEDGRVSKMLDSTSQVSGSVWHMVDEFWLKKWRKFVLGRAARRYEPPGPISNEHLLESVARTRYLLTESLTVEERKKRQKELDERATTVPPPIRREARLEFDQRSAAVDKYQTPLDEDSKEEPVQPEPATIGKHYRAINYDLWTYWRMVHGGGPCISRKTKEITSPPACGPGQEAVSRLQRFGRMCISKQRRIAKFWNHLSGTAAGVREVLADAAERRIRDRVDRTLGAARNKRTEGRLRLAARYTQRMWRSKRAYAFNDENVKVMKHAQEIFARADGEVEHASAGAPFVVEEGERIVQVGATEQYEIKFTESDGPSLPVVFKRHSCSELTYVHSVGKDMAMKKGRDQLVPDSVLLVVQSYPVSSLAHDQVMHRLRSAKWPVTLRFSRPLTDSDVTPLARCLQLEQQGELPDDLKLQMLKRLLSKGVAVRKHGSRKQAYDTVVYLNETMLFWRVRDALKQQANSKVRKKKKTEDVQEEVRGLSLKYDLTKGVGLYDLRYVRVGKISSSFKRYASKKAPQDRCLSLFCAGSKTIDLEVLGDAKERDAFAWAFDKIIGEARATRIFVDKAGAPVARSEPKKRLRMILGAH</sequence>
<evidence type="ECO:0000259" key="1">
    <source>
        <dbReference type="PROSITE" id="PS51283"/>
    </source>
</evidence>
<dbReference type="InterPro" id="IPR035927">
    <property type="entry name" value="DUSP-like_sf"/>
</dbReference>
<gene>
    <name evidence="2" type="ORF">PCAL00307_LOCUS15054</name>
</gene>
<dbReference type="InterPro" id="IPR001683">
    <property type="entry name" value="PX_dom"/>
</dbReference>
<organism evidence="2">
    <name type="scientific">Pelagomonas calceolata</name>
    <dbReference type="NCBI Taxonomy" id="35677"/>
    <lineage>
        <taxon>Eukaryota</taxon>
        <taxon>Sar</taxon>
        <taxon>Stramenopiles</taxon>
        <taxon>Ochrophyta</taxon>
        <taxon>Pelagophyceae</taxon>
        <taxon>Pelagomonadales</taxon>
        <taxon>Pelagomonadaceae</taxon>
        <taxon>Pelagomonas</taxon>
    </lineage>
</organism>
<dbReference type="InterPro" id="IPR011993">
    <property type="entry name" value="PH-like_dom_sf"/>
</dbReference>
<dbReference type="InterPro" id="IPR036871">
    <property type="entry name" value="PX_dom_sf"/>
</dbReference>
<dbReference type="PROSITE" id="PS51283">
    <property type="entry name" value="DUSP"/>
    <property type="match status" value="1"/>
</dbReference>
<protein>
    <recommendedName>
        <fullName evidence="1">DUSP domain-containing protein</fullName>
    </recommendedName>
</protein>
<dbReference type="Gene3D" id="2.30.29.30">
    <property type="entry name" value="Pleckstrin-homology domain (PH domain)/Phosphotyrosine-binding domain (PTB)"/>
    <property type="match status" value="1"/>
</dbReference>
<dbReference type="GO" id="GO:0004843">
    <property type="term" value="F:cysteine-type deubiquitinase activity"/>
    <property type="evidence" value="ECO:0007669"/>
    <property type="project" value="InterPro"/>
</dbReference>
<dbReference type="Pfam" id="PF00787">
    <property type="entry name" value="PX"/>
    <property type="match status" value="1"/>
</dbReference>
<dbReference type="Gene3D" id="3.30.2230.10">
    <property type="entry name" value="DUSP-like"/>
    <property type="match status" value="1"/>
</dbReference>
<dbReference type="InterPro" id="IPR006615">
    <property type="entry name" value="Pept_C19_DUSP"/>
</dbReference>
<feature type="domain" description="DUSP" evidence="1">
    <location>
        <begin position="247"/>
        <end position="417"/>
    </location>
</feature>
<dbReference type="GO" id="GO:0035091">
    <property type="term" value="F:phosphatidylinositol binding"/>
    <property type="evidence" value="ECO:0007669"/>
    <property type="project" value="InterPro"/>
</dbReference>
<dbReference type="Gene3D" id="3.30.1520.10">
    <property type="entry name" value="Phox-like domain"/>
    <property type="match status" value="1"/>
</dbReference>
<evidence type="ECO:0000313" key="2">
    <source>
        <dbReference type="EMBL" id="CAE0699618.1"/>
    </source>
</evidence>
<dbReference type="SUPFAM" id="SSF64268">
    <property type="entry name" value="PX domain"/>
    <property type="match status" value="1"/>
</dbReference>
<dbReference type="EMBL" id="HBIW01017463">
    <property type="protein sequence ID" value="CAE0699618.1"/>
    <property type="molecule type" value="Transcribed_RNA"/>
</dbReference>
<dbReference type="SUPFAM" id="SSF143791">
    <property type="entry name" value="DUSP-like"/>
    <property type="match status" value="1"/>
</dbReference>
<reference evidence="2" key="1">
    <citation type="submission" date="2021-01" db="EMBL/GenBank/DDBJ databases">
        <authorList>
            <person name="Corre E."/>
            <person name="Pelletier E."/>
            <person name="Niang G."/>
            <person name="Scheremetjew M."/>
            <person name="Finn R."/>
            <person name="Kale V."/>
            <person name="Holt S."/>
            <person name="Cochrane G."/>
            <person name="Meng A."/>
            <person name="Brown T."/>
            <person name="Cohen L."/>
        </authorList>
    </citation>
    <scope>NUCLEOTIDE SEQUENCE</scope>
    <source>
        <strain evidence="2">CCMP1756</strain>
    </source>
</reference>
<accession>A0A7S4E9Y7</accession>
<dbReference type="AlphaFoldDB" id="A0A7S4E9Y7"/>